<protein>
    <submittedName>
        <fullName evidence="1">Uncharacterized protein</fullName>
    </submittedName>
</protein>
<reference evidence="1 2" key="1">
    <citation type="journal article" date="2018" name="Front. Plant Sci.">
        <title>Red Clover (Trifolium pratense) and Zigzag Clover (T. medium) - A Picture of Genomic Similarities and Differences.</title>
        <authorList>
            <person name="Dluhosova J."/>
            <person name="Istvanek J."/>
            <person name="Nedelnik J."/>
            <person name="Repkova J."/>
        </authorList>
    </citation>
    <scope>NUCLEOTIDE SEQUENCE [LARGE SCALE GENOMIC DNA]</scope>
    <source>
        <strain evidence="2">cv. 10/8</strain>
        <tissue evidence="1">Leaf</tissue>
    </source>
</reference>
<sequence>MLQQARPKTPVGRPGLFPTLAPSDLQLRWSLSEQQRNAAKFGGQWPRVSKPTCEA</sequence>
<name>A0A392TED1_9FABA</name>
<organism evidence="1 2">
    <name type="scientific">Trifolium medium</name>
    <dbReference type="NCBI Taxonomy" id="97028"/>
    <lineage>
        <taxon>Eukaryota</taxon>
        <taxon>Viridiplantae</taxon>
        <taxon>Streptophyta</taxon>
        <taxon>Embryophyta</taxon>
        <taxon>Tracheophyta</taxon>
        <taxon>Spermatophyta</taxon>
        <taxon>Magnoliopsida</taxon>
        <taxon>eudicotyledons</taxon>
        <taxon>Gunneridae</taxon>
        <taxon>Pentapetalae</taxon>
        <taxon>rosids</taxon>
        <taxon>fabids</taxon>
        <taxon>Fabales</taxon>
        <taxon>Fabaceae</taxon>
        <taxon>Papilionoideae</taxon>
        <taxon>50 kb inversion clade</taxon>
        <taxon>NPAAA clade</taxon>
        <taxon>Hologalegina</taxon>
        <taxon>IRL clade</taxon>
        <taxon>Trifolieae</taxon>
        <taxon>Trifolium</taxon>
    </lineage>
</organism>
<dbReference type="AlphaFoldDB" id="A0A392TED1"/>
<evidence type="ECO:0000313" key="2">
    <source>
        <dbReference type="Proteomes" id="UP000265520"/>
    </source>
</evidence>
<feature type="non-terminal residue" evidence="1">
    <location>
        <position position="55"/>
    </location>
</feature>
<evidence type="ECO:0000313" key="1">
    <source>
        <dbReference type="EMBL" id="MCI58580.1"/>
    </source>
</evidence>
<accession>A0A392TED1</accession>
<comment type="caution">
    <text evidence="1">The sequence shown here is derived from an EMBL/GenBank/DDBJ whole genome shotgun (WGS) entry which is preliminary data.</text>
</comment>
<keyword evidence="2" id="KW-1185">Reference proteome</keyword>
<proteinExistence type="predicted"/>
<dbReference type="EMBL" id="LXQA010548730">
    <property type="protein sequence ID" value="MCI58580.1"/>
    <property type="molecule type" value="Genomic_DNA"/>
</dbReference>
<dbReference type="Proteomes" id="UP000265520">
    <property type="component" value="Unassembled WGS sequence"/>
</dbReference>